<feature type="transmembrane region" description="Helical" evidence="6">
    <location>
        <begin position="111"/>
        <end position="133"/>
    </location>
</feature>
<feature type="domain" description="TM7S3/TM198-like" evidence="8">
    <location>
        <begin position="137"/>
        <end position="324"/>
    </location>
</feature>
<feature type="transmembrane region" description="Helical" evidence="6">
    <location>
        <begin position="225"/>
        <end position="244"/>
    </location>
</feature>
<feature type="region of interest" description="Disordered" evidence="5">
    <location>
        <begin position="599"/>
        <end position="735"/>
    </location>
</feature>
<keyword evidence="10" id="KW-1185">Reference proteome</keyword>
<feature type="compositionally biased region" description="Low complexity" evidence="5">
    <location>
        <begin position="548"/>
        <end position="558"/>
    </location>
</feature>
<evidence type="ECO:0000256" key="1">
    <source>
        <dbReference type="ARBA" id="ARBA00004141"/>
    </source>
</evidence>
<protein>
    <recommendedName>
        <fullName evidence="8">TM7S3/TM198-like domain-containing protein</fullName>
    </recommendedName>
</protein>
<keyword evidence="2 6" id="KW-0812">Transmembrane</keyword>
<feature type="region of interest" description="Disordered" evidence="5">
    <location>
        <begin position="457"/>
        <end position="532"/>
    </location>
</feature>
<comment type="subcellular location">
    <subcellularLocation>
        <location evidence="1">Membrane</location>
        <topology evidence="1">Multi-pass membrane protein</topology>
    </subcellularLocation>
</comment>
<evidence type="ECO:0000259" key="8">
    <source>
        <dbReference type="Pfam" id="PF13886"/>
    </source>
</evidence>
<evidence type="ECO:0000256" key="7">
    <source>
        <dbReference type="SAM" id="SignalP"/>
    </source>
</evidence>
<feature type="transmembrane region" description="Helical" evidence="6">
    <location>
        <begin position="140"/>
        <end position="161"/>
    </location>
</feature>
<comment type="caution">
    <text evidence="9">The sequence shown here is derived from an EMBL/GenBank/DDBJ whole genome shotgun (WGS) entry which is preliminary data.</text>
</comment>
<feature type="transmembrane region" description="Helical" evidence="6">
    <location>
        <begin position="195"/>
        <end position="213"/>
    </location>
</feature>
<evidence type="ECO:0000256" key="3">
    <source>
        <dbReference type="ARBA" id="ARBA00022989"/>
    </source>
</evidence>
<accession>A0ABR3VAJ8</accession>
<organism evidence="9 10">
    <name type="scientific">Humicola insolens</name>
    <name type="common">Soft-rot fungus</name>
    <dbReference type="NCBI Taxonomy" id="85995"/>
    <lineage>
        <taxon>Eukaryota</taxon>
        <taxon>Fungi</taxon>
        <taxon>Dikarya</taxon>
        <taxon>Ascomycota</taxon>
        <taxon>Pezizomycotina</taxon>
        <taxon>Sordariomycetes</taxon>
        <taxon>Sordariomycetidae</taxon>
        <taxon>Sordariales</taxon>
        <taxon>Chaetomiaceae</taxon>
        <taxon>Mycothermus</taxon>
    </lineage>
</organism>
<feature type="region of interest" description="Disordered" evidence="5">
    <location>
        <begin position="991"/>
        <end position="1012"/>
    </location>
</feature>
<feature type="region of interest" description="Disordered" evidence="5">
    <location>
        <begin position="337"/>
        <end position="356"/>
    </location>
</feature>
<feature type="compositionally biased region" description="Low complexity" evidence="5">
    <location>
        <begin position="918"/>
        <end position="927"/>
    </location>
</feature>
<dbReference type="Pfam" id="PF13886">
    <property type="entry name" value="TM7S3_TM198"/>
    <property type="match status" value="1"/>
</dbReference>
<feature type="region of interest" description="Disordered" evidence="5">
    <location>
        <begin position="785"/>
        <end position="833"/>
    </location>
</feature>
<feature type="compositionally biased region" description="Basic and acidic residues" evidence="5">
    <location>
        <begin position="683"/>
        <end position="697"/>
    </location>
</feature>
<dbReference type="Proteomes" id="UP001583172">
    <property type="component" value="Unassembled WGS sequence"/>
</dbReference>
<feature type="compositionally biased region" description="Polar residues" evidence="5">
    <location>
        <begin position="802"/>
        <end position="811"/>
    </location>
</feature>
<proteinExistence type="predicted"/>
<keyword evidence="3 6" id="KW-1133">Transmembrane helix</keyword>
<feature type="region of interest" description="Disordered" evidence="5">
    <location>
        <begin position="907"/>
        <end position="933"/>
    </location>
</feature>
<feature type="region of interest" description="Disordered" evidence="5">
    <location>
        <begin position="865"/>
        <end position="888"/>
    </location>
</feature>
<gene>
    <name evidence="9" type="ORF">VTJ49DRAFT_2176</name>
</gene>
<feature type="compositionally biased region" description="Basic and acidic residues" evidence="5">
    <location>
        <begin position="457"/>
        <end position="483"/>
    </location>
</feature>
<feature type="transmembrane region" description="Helical" evidence="6">
    <location>
        <begin position="251"/>
        <end position="276"/>
    </location>
</feature>
<dbReference type="PANTHER" id="PTHR39469:SF1">
    <property type="entry name" value="DUF4203 DOMAIN-CONTAINING PROTEIN"/>
    <property type="match status" value="1"/>
</dbReference>
<feature type="region of interest" description="Disordered" evidence="5">
    <location>
        <begin position="29"/>
        <end position="89"/>
    </location>
</feature>
<feature type="compositionally biased region" description="Basic and acidic residues" evidence="5">
    <location>
        <begin position="337"/>
        <end position="354"/>
    </location>
</feature>
<feature type="compositionally biased region" description="Low complexity" evidence="5">
    <location>
        <begin position="47"/>
        <end position="59"/>
    </location>
</feature>
<evidence type="ECO:0000256" key="5">
    <source>
        <dbReference type="SAM" id="MobiDB-lite"/>
    </source>
</evidence>
<feature type="compositionally biased region" description="Low complexity" evidence="5">
    <location>
        <begin position="66"/>
        <end position="89"/>
    </location>
</feature>
<evidence type="ECO:0000256" key="4">
    <source>
        <dbReference type="ARBA" id="ARBA00023136"/>
    </source>
</evidence>
<feature type="compositionally biased region" description="Pro residues" evidence="5">
    <location>
        <begin position="812"/>
        <end position="826"/>
    </location>
</feature>
<feature type="transmembrane region" description="Helical" evidence="6">
    <location>
        <begin position="167"/>
        <end position="190"/>
    </location>
</feature>
<feature type="region of interest" description="Disordered" evidence="5">
    <location>
        <begin position="548"/>
        <end position="568"/>
    </location>
</feature>
<evidence type="ECO:0000256" key="2">
    <source>
        <dbReference type="ARBA" id="ARBA00022692"/>
    </source>
</evidence>
<keyword evidence="4 6" id="KW-0472">Membrane</keyword>
<evidence type="ECO:0000256" key="6">
    <source>
        <dbReference type="SAM" id="Phobius"/>
    </source>
</evidence>
<feature type="compositionally biased region" description="Polar residues" evidence="5">
    <location>
        <begin position="35"/>
        <end position="46"/>
    </location>
</feature>
<feature type="signal peptide" evidence="7">
    <location>
        <begin position="1"/>
        <end position="25"/>
    </location>
</feature>
<feature type="chain" id="PRO_5046932892" description="TM7S3/TM198-like domain-containing protein" evidence="7">
    <location>
        <begin position="26"/>
        <end position="1012"/>
    </location>
</feature>
<dbReference type="PANTHER" id="PTHR39469">
    <property type="entry name" value="CHROMOSOME 1, WHOLE GENOME SHOTGUN SEQUENCE"/>
    <property type="match status" value="1"/>
</dbReference>
<evidence type="ECO:0000313" key="9">
    <source>
        <dbReference type="EMBL" id="KAL1838853.1"/>
    </source>
</evidence>
<keyword evidence="7" id="KW-0732">Signal</keyword>
<feature type="compositionally biased region" description="Polar residues" evidence="5">
    <location>
        <begin position="644"/>
        <end position="663"/>
    </location>
</feature>
<evidence type="ECO:0000313" key="10">
    <source>
        <dbReference type="Proteomes" id="UP001583172"/>
    </source>
</evidence>
<feature type="compositionally biased region" description="Low complexity" evidence="5">
    <location>
        <begin position="704"/>
        <end position="720"/>
    </location>
</feature>
<sequence>MRLPRPSRGLLWLLVLSTCASDVTAAAARVRRQEGQTTSSSTISDLETTPSPTSTSSTAAEEEGETTVTSPTITSSTTLPTPTETISTDDATTTTLFYPTIPPGHLPLSPALTPAFALTGSLLLPASLAYLSLAHPRIRIFLSAALPTALAATLLVLYLAVPPVPAAVQAGYVLAAAGGASVLGGMALLLRVVEVAECAGCVLGGFCLGMWLLTVKEGGLVPGKVGKVVVLAVLSVLAGGLYVVKKIRKYVLAGCVGFAGATGVVLAIDCFARPGLKEFWAWLWGLNEGLFPLGAYEGGYEYPLNRGIRVELAATVILAVAGAAAHLRLWRRFGKKREEGGGDGESRGAGERSVADPSMVRLDEESVVGQRAAETAERERREWEHVYDEGAGGLATTASADSGVGGIRDKEKKLGYDAAAKTVAVSPSTVELDGQSRAPWQDDGMFVDAAQIGIAVGDERSEDGARHQESTGAMEEDKSRLRTESPPIVPLPFQVPVPSQRRRGSGSEDGSSVIAMPDDELDGRGSPQSDNAEAAVWLSEKVSTKTTGTSVVSGTDSVPYADSETDKYGPLSSQARVLRDERDTVVVAVLKDESESVVATLDDQSDTEDADTAILFWSPSLKPQKNPTDEIPPLDDQEAEAKDTTSVSSKPDQPADQESSASRSGEDAPDIKDEDETPGTDHVATEDARETTKHSAAEDEASPDSKSTSHSSKSAESQASTVRLTKTNLPPPLPEVALTYRTNEWAKHLDLADAPDPAALAPEVTPDVPDEEPAHLDLVDLRLTAENATPPRIPSKAAKRLSSATALAVQNQPPPSRPTSTLPPPQRHAQAETMAALEGKPRNLASPLPVEPYQTNLPTTSRLSTATLTPDLSHPVSTPNYSHPYSQNKSQTLLGMREQILRSRASAIHGTPTGGSGSSSSTHLSPGQPQASYQANLRFSSPSSSSLVSRVGTSAGVTTATATATAAADRDLLDDLPLSQRRTLIRQGMVPAPLRTSGVYPSASGFGGNGGR</sequence>
<name>A0ABR3VAJ8_HUMIN</name>
<reference evidence="9 10" key="1">
    <citation type="journal article" date="2024" name="Commun. Biol.">
        <title>Comparative genomic analysis of thermophilic fungi reveals convergent evolutionary adaptations and gene losses.</title>
        <authorList>
            <person name="Steindorff A.S."/>
            <person name="Aguilar-Pontes M.V."/>
            <person name="Robinson A.J."/>
            <person name="Andreopoulos B."/>
            <person name="LaButti K."/>
            <person name="Kuo A."/>
            <person name="Mondo S."/>
            <person name="Riley R."/>
            <person name="Otillar R."/>
            <person name="Haridas S."/>
            <person name="Lipzen A."/>
            <person name="Grimwood J."/>
            <person name="Schmutz J."/>
            <person name="Clum A."/>
            <person name="Reid I.D."/>
            <person name="Moisan M.C."/>
            <person name="Butler G."/>
            <person name="Nguyen T.T.M."/>
            <person name="Dewar K."/>
            <person name="Conant G."/>
            <person name="Drula E."/>
            <person name="Henrissat B."/>
            <person name="Hansel C."/>
            <person name="Singer S."/>
            <person name="Hutchinson M.I."/>
            <person name="de Vries R.P."/>
            <person name="Natvig D.O."/>
            <person name="Powell A.J."/>
            <person name="Tsang A."/>
            <person name="Grigoriev I.V."/>
        </authorList>
    </citation>
    <scope>NUCLEOTIDE SEQUENCE [LARGE SCALE GENOMIC DNA]</scope>
    <source>
        <strain evidence="9 10">CBS 620.91</strain>
    </source>
</reference>
<dbReference type="EMBL" id="JAZGSY010000190">
    <property type="protein sequence ID" value="KAL1838853.1"/>
    <property type="molecule type" value="Genomic_DNA"/>
</dbReference>
<dbReference type="InterPro" id="IPR025256">
    <property type="entry name" value="TM7S3/TM198-like_dom"/>
</dbReference>